<evidence type="ECO:0000259" key="2">
    <source>
        <dbReference type="Pfam" id="PF12770"/>
    </source>
</evidence>
<dbReference type="RefSeq" id="XP_033451144.1">
    <property type="nucleotide sequence ID" value="XM_033591760.1"/>
</dbReference>
<feature type="domain" description="CHAT" evidence="2">
    <location>
        <begin position="621"/>
        <end position="926"/>
    </location>
</feature>
<accession>A0A6A5RX76</accession>
<dbReference type="AlphaFoldDB" id="A0A6A5RX76"/>
<feature type="region of interest" description="Disordered" evidence="1">
    <location>
        <begin position="413"/>
        <end position="439"/>
    </location>
</feature>
<evidence type="ECO:0000313" key="4">
    <source>
        <dbReference type="Proteomes" id="UP000800082"/>
    </source>
</evidence>
<proteinExistence type="predicted"/>
<evidence type="ECO:0000313" key="3">
    <source>
        <dbReference type="EMBL" id="KAF1930896.1"/>
    </source>
</evidence>
<dbReference type="OrthoDB" id="5040840at2759"/>
<dbReference type="GeneID" id="54349428"/>
<dbReference type="InterPro" id="IPR024983">
    <property type="entry name" value="CHAT_dom"/>
</dbReference>
<evidence type="ECO:0000256" key="1">
    <source>
        <dbReference type="SAM" id="MobiDB-lite"/>
    </source>
</evidence>
<feature type="region of interest" description="Disordered" evidence="1">
    <location>
        <begin position="186"/>
        <end position="207"/>
    </location>
</feature>
<sequence length="941" mass="104505">MAKCSIHRPQVTKIATEASLDIPIVVKVDDSHIQDVYLNSPIRGPCDFRELWNAVRVKAGASKETTERSTRNLSLPSIDSIGECKPRAWTCEKEIETTTTNLRDVRTEKDSGSLDWCLTKQIVGSARDKAQVCIRRGDTVGACKAFEDALETLEQQFQRCGRNDPTPWLIARVEILIDQGQTREAREALSELPTHSQESTDAEQHDERLTQLGNIVEITLDLCRRTEDWARAHLTGRELFLLCPDYFKLDEQVDRSKQIRRILNTGMLQEIDANGNTNSATHLARALDIYNYGCHASEAYYSLSNTDKAIISDFDHPDCANIFFSAARVCHYLDRTGYAIMPRSFPTTGPQLTCVDWKHQALHFLERVRARALLDTIVRSVAEDESRRLASLSLVAYAARSLLVKRASVEGSLRSSSTPSLPVRVTSDHMPLSNGLEPASRRHSHALSDGLVRPDLSALHTSGGISATLQPSNLSDADSVSVPTSPAGTIAHALTKKEYAQLRIRRYWNISLLWALTKVRVSAALVNVPADTVVVEYALASTAPSGIMIVIAATDAVKSVVWKTTDTVAIQNCIRDLRSSMEAMDEQADPGRHSDFTTEQRVRPIGPKPNNSNFDQVRLRNLLHGAIVAPVQPYLKGKRKLIIVPSGDLAHVPWRIFFDLPITVVPSLGIWARLKYEANAKAVRHPKVSVVSTAPIDRDKKAKKMANYIRGIPFSRIEALYVARLHGETPFLADGQTHKDLQSRTEDTQILHICAHSNYDPAAPMSSSLQLFKEPLTVADWLGLSIKAELVVFSSCVSGISRAYDSGSTIGFAHTLLGTGTKAFIGSLWKVNDCATLLLMAMFYEQLKKPLPPVEALYKAQNRMRDLTDNDLQDTIDDLEHYGKLLRDAATTMFVINPDLHLFSLRNTKAGKWRDAKYWAGFVLTGYGSKNIYPMGSNADS</sequence>
<dbReference type="Pfam" id="PF12770">
    <property type="entry name" value="CHAT"/>
    <property type="match status" value="1"/>
</dbReference>
<protein>
    <recommendedName>
        <fullName evidence="2">CHAT domain-containing protein</fullName>
    </recommendedName>
</protein>
<keyword evidence="4" id="KW-1185">Reference proteome</keyword>
<organism evidence="3 4">
    <name type="scientific">Didymella exigua CBS 183.55</name>
    <dbReference type="NCBI Taxonomy" id="1150837"/>
    <lineage>
        <taxon>Eukaryota</taxon>
        <taxon>Fungi</taxon>
        <taxon>Dikarya</taxon>
        <taxon>Ascomycota</taxon>
        <taxon>Pezizomycotina</taxon>
        <taxon>Dothideomycetes</taxon>
        <taxon>Pleosporomycetidae</taxon>
        <taxon>Pleosporales</taxon>
        <taxon>Pleosporineae</taxon>
        <taxon>Didymellaceae</taxon>
        <taxon>Didymella</taxon>
    </lineage>
</organism>
<reference evidence="3" key="1">
    <citation type="journal article" date="2020" name="Stud. Mycol.">
        <title>101 Dothideomycetes genomes: a test case for predicting lifestyles and emergence of pathogens.</title>
        <authorList>
            <person name="Haridas S."/>
            <person name="Albert R."/>
            <person name="Binder M."/>
            <person name="Bloem J."/>
            <person name="Labutti K."/>
            <person name="Salamov A."/>
            <person name="Andreopoulos B."/>
            <person name="Baker S."/>
            <person name="Barry K."/>
            <person name="Bills G."/>
            <person name="Bluhm B."/>
            <person name="Cannon C."/>
            <person name="Castanera R."/>
            <person name="Culley D."/>
            <person name="Daum C."/>
            <person name="Ezra D."/>
            <person name="Gonzalez J."/>
            <person name="Henrissat B."/>
            <person name="Kuo A."/>
            <person name="Liang C."/>
            <person name="Lipzen A."/>
            <person name="Lutzoni F."/>
            <person name="Magnuson J."/>
            <person name="Mondo S."/>
            <person name="Nolan M."/>
            <person name="Ohm R."/>
            <person name="Pangilinan J."/>
            <person name="Park H.-J."/>
            <person name="Ramirez L."/>
            <person name="Alfaro M."/>
            <person name="Sun H."/>
            <person name="Tritt A."/>
            <person name="Yoshinaga Y."/>
            <person name="Zwiers L.-H."/>
            <person name="Turgeon B."/>
            <person name="Goodwin S."/>
            <person name="Spatafora J."/>
            <person name="Crous P."/>
            <person name="Grigoriev I."/>
        </authorList>
    </citation>
    <scope>NUCLEOTIDE SEQUENCE</scope>
    <source>
        <strain evidence="3">CBS 183.55</strain>
    </source>
</reference>
<gene>
    <name evidence="3" type="ORF">M421DRAFT_418372</name>
</gene>
<dbReference type="EMBL" id="ML978962">
    <property type="protein sequence ID" value="KAF1930896.1"/>
    <property type="molecule type" value="Genomic_DNA"/>
</dbReference>
<name>A0A6A5RX76_9PLEO</name>
<dbReference type="Proteomes" id="UP000800082">
    <property type="component" value="Unassembled WGS sequence"/>
</dbReference>